<dbReference type="GO" id="GO:0016740">
    <property type="term" value="F:transferase activity"/>
    <property type="evidence" value="ECO:0007669"/>
    <property type="project" value="UniProtKB-KW"/>
</dbReference>
<dbReference type="Gene3D" id="3.30.559.10">
    <property type="entry name" value="Chloramphenicol acetyltransferase-like domain"/>
    <property type="match status" value="2"/>
</dbReference>
<proteinExistence type="inferred from homology"/>
<organism evidence="3 4">
    <name type="scientific">Olea europaea subsp. europaea</name>
    <dbReference type="NCBI Taxonomy" id="158383"/>
    <lineage>
        <taxon>Eukaryota</taxon>
        <taxon>Viridiplantae</taxon>
        <taxon>Streptophyta</taxon>
        <taxon>Embryophyta</taxon>
        <taxon>Tracheophyta</taxon>
        <taxon>Spermatophyta</taxon>
        <taxon>Magnoliopsida</taxon>
        <taxon>eudicotyledons</taxon>
        <taxon>Gunneridae</taxon>
        <taxon>Pentapetalae</taxon>
        <taxon>asterids</taxon>
        <taxon>lamiids</taxon>
        <taxon>Lamiales</taxon>
        <taxon>Oleaceae</taxon>
        <taxon>Oleeae</taxon>
        <taxon>Olea</taxon>
    </lineage>
</organism>
<reference evidence="3 4" key="1">
    <citation type="submission" date="2019-12" db="EMBL/GenBank/DDBJ databases">
        <authorList>
            <person name="Alioto T."/>
            <person name="Alioto T."/>
            <person name="Gomez Garrido J."/>
        </authorList>
    </citation>
    <scope>NUCLEOTIDE SEQUENCE [LARGE SCALE GENOMIC DNA]</scope>
</reference>
<dbReference type="InterPro" id="IPR050898">
    <property type="entry name" value="Plant_acyltransferase"/>
</dbReference>
<sequence length="453" mass="50449">MSLSSTFAFTVHRREPELVAPSDPTPREIKKLSDIDDQEGHRFQVPGLIFYKNNPSMEGKDPVGVIREGLAKTLVYFYPFAGRIMEGDNRKLMVNCNGKGVLFVEADANIKVEQLGDNILPPCPFLEEFLHDVPGSGGTIGCPLLLFQVTRFTCGGFALGIRFNHTMADGYGVMQFLNTMTEFSKGACEPPIHPVWQREQFLNARSPPRITCTHNEFEQITHNKSSTDIMDSDKSIRTAVFFTPKDIQALRNQVLSENFGRCTRFDLITACLWKCRTIALNPADPDEMVRISVATGARGKPGMLDIPTGYYGNVFTYPAAVTKAGTLCKSPLSYAVHLVQNAKAQLSSEYIQSVADLMVIKKRPKYTTNWIFIVSDITRVGLDTVDFGWGNPVYGGVPWAAPVISFYSNFKNSNGEDGVVVPICLPPLTVEKFQYELKKMTSESVEDLALDYY</sequence>
<keyword evidence="2" id="KW-0808">Transferase</keyword>
<dbReference type="AlphaFoldDB" id="A0A8S0RZB1"/>
<gene>
    <name evidence="3" type="ORF">OLEA9_A090645</name>
</gene>
<keyword evidence="4" id="KW-1185">Reference proteome</keyword>
<dbReference type="PANTHER" id="PTHR31147">
    <property type="entry name" value="ACYL TRANSFERASE 4"/>
    <property type="match status" value="1"/>
</dbReference>
<dbReference type="EMBL" id="CACTIH010003768">
    <property type="protein sequence ID" value="CAA2984499.1"/>
    <property type="molecule type" value="Genomic_DNA"/>
</dbReference>
<dbReference type="Gramene" id="OE9A090645T1">
    <property type="protein sequence ID" value="OE9A090645C1"/>
    <property type="gene ID" value="OE9A090645"/>
</dbReference>
<dbReference type="PANTHER" id="PTHR31147:SF66">
    <property type="entry name" value="OS05G0315700 PROTEIN"/>
    <property type="match status" value="1"/>
</dbReference>
<accession>A0A8S0RZB1</accession>
<dbReference type="InterPro" id="IPR023213">
    <property type="entry name" value="CAT-like_dom_sf"/>
</dbReference>
<evidence type="ECO:0000256" key="2">
    <source>
        <dbReference type="ARBA" id="ARBA00022679"/>
    </source>
</evidence>
<dbReference type="Proteomes" id="UP000594638">
    <property type="component" value="Unassembled WGS sequence"/>
</dbReference>
<protein>
    <submittedName>
        <fullName evidence="3">Methanol O-anthraniloyltransferase</fullName>
    </submittedName>
</protein>
<comment type="caution">
    <text evidence="3">The sequence shown here is derived from an EMBL/GenBank/DDBJ whole genome shotgun (WGS) entry which is preliminary data.</text>
</comment>
<dbReference type="Pfam" id="PF02458">
    <property type="entry name" value="Transferase"/>
    <property type="match status" value="1"/>
</dbReference>
<evidence type="ECO:0000313" key="4">
    <source>
        <dbReference type="Proteomes" id="UP000594638"/>
    </source>
</evidence>
<name>A0A8S0RZB1_OLEEU</name>
<comment type="similarity">
    <text evidence="1">Belongs to the plant acyltransferase family.</text>
</comment>
<dbReference type="OrthoDB" id="1483986at2759"/>
<evidence type="ECO:0000313" key="3">
    <source>
        <dbReference type="EMBL" id="CAA2984499.1"/>
    </source>
</evidence>
<evidence type="ECO:0000256" key="1">
    <source>
        <dbReference type="ARBA" id="ARBA00009861"/>
    </source>
</evidence>